<keyword evidence="2" id="KW-1185">Reference proteome</keyword>
<organism evidence="1 2">
    <name type="scientific">Undibacterium rivi</name>
    <dbReference type="NCBI Taxonomy" id="2828729"/>
    <lineage>
        <taxon>Bacteria</taxon>
        <taxon>Pseudomonadati</taxon>
        <taxon>Pseudomonadota</taxon>
        <taxon>Betaproteobacteria</taxon>
        <taxon>Burkholderiales</taxon>
        <taxon>Oxalobacteraceae</taxon>
        <taxon>Undibacterium</taxon>
    </lineage>
</organism>
<dbReference type="EMBL" id="JAGSPK010000005">
    <property type="protein sequence ID" value="MBR7793806.1"/>
    <property type="molecule type" value="Genomic_DNA"/>
</dbReference>
<comment type="caution">
    <text evidence="1">The sequence shown here is derived from an EMBL/GenBank/DDBJ whole genome shotgun (WGS) entry which is preliminary data.</text>
</comment>
<dbReference type="RefSeq" id="WP_212679743.1">
    <property type="nucleotide sequence ID" value="NZ_JAGSPK010000005.1"/>
</dbReference>
<dbReference type="Proteomes" id="UP000682982">
    <property type="component" value="Unassembled WGS sequence"/>
</dbReference>
<name>A0ABS5H4J0_9BURK</name>
<evidence type="ECO:0000313" key="1">
    <source>
        <dbReference type="EMBL" id="MBR7793806.1"/>
    </source>
</evidence>
<gene>
    <name evidence="1" type="ORF">KDM87_14505</name>
</gene>
<sequence>MAKIDDPVKKELKALGKTEAIDMLEWMLNQDRLRIELWYEPRHGASPEKFYQVWTISDDEDFPSGRGATMIQALQQAKAAEEQI</sequence>
<protein>
    <submittedName>
        <fullName evidence="1">Uncharacterized protein</fullName>
    </submittedName>
</protein>
<accession>A0ABS5H4J0</accession>
<proteinExistence type="predicted"/>
<reference evidence="1 2" key="1">
    <citation type="submission" date="2021-04" db="EMBL/GenBank/DDBJ databases">
        <title>novel species isolated from subtropical streams in China.</title>
        <authorList>
            <person name="Lu H."/>
        </authorList>
    </citation>
    <scope>NUCLEOTIDE SEQUENCE [LARGE SCALE GENOMIC DNA]</scope>
    <source>
        <strain evidence="1 2">FT147W</strain>
    </source>
</reference>
<evidence type="ECO:0000313" key="2">
    <source>
        <dbReference type="Proteomes" id="UP000682982"/>
    </source>
</evidence>